<proteinExistence type="predicted"/>
<protein>
    <submittedName>
        <fullName evidence="3">Right handed beta helix region</fullName>
    </submittedName>
</protein>
<dbReference type="InterPro" id="IPR012334">
    <property type="entry name" value="Pectin_lyas_fold"/>
</dbReference>
<feature type="domain" description="Right handed beta helix" evidence="2">
    <location>
        <begin position="244"/>
        <end position="340"/>
    </location>
</feature>
<evidence type="ECO:0000313" key="4">
    <source>
        <dbReference type="Proteomes" id="UP000198959"/>
    </source>
</evidence>
<organism evidence="3 4">
    <name type="scientific">Micromonospora pallida</name>
    <dbReference type="NCBI Taxonomy" id="145854"/>
    <lineage>
        <taxon>Bacteria</taxon>
        <taxon>Bacillati</taxon>
        <taxon>Actinomycetota</taxon>
        <taxon>Actinomycetes</taxon>
        <taxon>Micromonosporales</taxon>
        <taxon>Micromonosporaceae</taxon>
        <taxon>Micromonospora</taxon>
    </lineage>
</organism>
<keyword evidence="1" id="KW-0677">Repeat</keyword>
<dbReference type="PANTHER" id="PTHR22990">
    <property type="entry name" value="F-BOX ONLY PROTEIN"/>
    <property type="match status" value="1"/>
</dbReference>
<keyword evidence="4" id="KW-1185">Reference proteome</keyword>
<dbReference type="InterPro" id="IPR006626">
    <property type="entry name" value="PbH1"/>
</dbReference>
<evidence type="ECO:0000313" key="3">
    <source>
        <dbReference type="EMBL" id="SCL24287.1"/>
    </source>
</evidence>
<dbReference type="AlphaFoldDB" id="A0A1C6S4H4"/>
<dbReference type="PANTHER" id="PTHR22990:SF15">
    <property type="entry name" value="F-BOX ONLY PROTEIN 10"/>
    <property type="match status" value="1"/>
</dbReference>
<dbReference type="InterPro" id="IPR011050">
    <property type="entry name" value="Pectin_lyase_fold/virulence"/>
</dbReference>
<dbReference type="Proteomes" id="UP000198959">
    <property type="component" value="Unassembled WGS sequence"/>
</dbReference>
<reference evidence="4" key="1">
    <citation type="submission" date="2016-06" db="EMBL/GenBank/DDBJ databases">
        <authorList>
            <person name="Varghese N."/>
            <person name="Submissions Spin"/>
        </authorList>
    </citation>
    <scope>NUCLEOTIDE SEQUENCE [LARGE SCALE GENOMIC DNA]</scope>
    <source>
        <strain evidence="4">DSM 43817</strain>
    </source>
</reference>
<sequence length="550" mass="57780">MGDPGAPATGARVEVPLRCDAREHGLAGDGVTNDQPALAALVDRLGEAYRADGRARVVYCPPGVYAIRDAGTTWRGGVSLVGAGPGVTRFVLDNAGNRADPTPLAFHTVQRHGASPDRHLADCTFADFEIDGSRVASAEYNPLAKGLGLQYVLRGTFRNLYIHHTAATGLGCDFLQDTLIEGVRVTGCGRLDNGTQMGGAGIGVGVGGWGAVERLTIVNCTAVGNATSGIFLELQRLDFAPPRGIRIIGCHVQDNRFGIADWGADGLIVSACTMIGNLEAGFQVSAEGTTGTAGRGGIVTDCVVDDNLRAGVSIGNTPGPYIVRGNRISGNGRYGYHQENLGEGYRAVSRDIVIESNDIWGNSLDGIRIDRPIADAVLLDNRIRNNGRQCAPAACGAGDAVGYTDRTLTDRSADWPHDGHRGKVVRVGRRIAVVAANDSTTLHLAAIRPGSHSAWSGDTPAPGTPYELPGSPPVRAGLTVDARCEAVTVRGNRMWDNHTLRTQDHGFWVTGRGGLVDCRIEGNDLAGNGLAGVLLETPPTGGRWVDNHAD</sequence>
<dbReference type="STRING" id="145854.GA0074692_1739"/>
<dbReference type="InterPro" id="IPR039448">
    <property type="entry name" value="Beta_helix"/>
</dbReference>
<dbReference type="SMART" id="SM00710">
    <property type="entry name" value="PbH1"/>
    <property type="match status" value="11"/>
</dbReference>
<dbReference type="InterPro" id="IPR051550">
    <property type="entry name" value="SCF-Subunits/Alg-Epimerases"/>
</dbReference>
<evidence type="ECO:0000256" key="1">
    <source>
        <dbReference type="ARBA" id="ARBA00022737"/>
    </source>
</evidence>
<evidence type="ECO:0000259" key="2">
    <source>
        <dbReference type="Pfam" id="PF13229"/>
    </source>
</evidence>
<dbReference type="Gene3D" id="2.160.20.10">
    <property type="entry name" value="Single-stranded right-handed beta-helix, Pectin lyase-like"/>
    <property type="match status" value="2"/>
</dbReference>
<name>A0A1C6S4H4_9ACTN</name>
<dbReference type="SUPFAM" id="SSF51126">
    <property type="entry name" value="Pectin lyase-like"/>
    <property type="match status" value="1"/>
</dbReference>
<dbReference type="RefSeq" id="WP_218106596.1">
    <property type="nucleotide sequence ID" value="NZ_FMHW01000002.1"/>
</dbReference>
<gene>
    <name evidence="3" type="ORF">GA0074692_1739</name>
</gene>
<dbReference type="Pfam" id="PF13229">
    <property type="entry name" value="Beta_helix"/>
    <property type="match status" value="1"/>
</dbReference>
<accession>A0A1C6S4H4</accession>
<dbReference type="EMBL" id="FMHW01000002">
    <property type="protein sequence ID" value="SCL24287.1"/>
    <property type="molecule type" value="Genomic_DNA"/>
</dbReference>